<feature type="signal peptide" evidence="1">
    <location>
        <begin position="1"/>
        <end position="16"/>
    </location>
</feature>
<organism evidence="2 3">
    <name type="scientific">Polyplosphaeria fusca</name>
    <dbReference type="NCBI Taxonomy" id="682080"/>
    <lineage>
        <taxon>Eukaryota</taxon>
        <taxon>Fungi</taxon>
        <taxon>Dikarya</taxon>
        <taxon>Ascomycota</taxon>
        <taxon>Pezizomycotina</taxon>
        <taxon>Dothideomycetes</taxon>
        <taxon>Pleosporomycetidae</taxon>
        <taxon>Pleosporales</taxon>
        <taxon>Tetraplosphaeriaceae</taxon>
        <taxon>Polyplosphaeria</taxon>
    </lineage>
</organism>
<proteinExistence type="predicted"/>
<dbReference type="Proteomes" id="UP000799444">
    <property type="component" value="Unassembled WGS sequence"/>
</dbReference>
<sequence length="141" mass="15693">MFSFLLFCMFVHTTRASADVRSLLHGEMLMGNGQFWLPHCTSRRSRAGFRGGRGFLFSLIQHGMEGEAMQERGVLAREVLRLPHLFCSVCLFCRPVYTQFCTAMPLPFIPAPPHCTEMLVMSCRASKGHGAGTAQSSSMTD</sequence>
<comment type="caution">
    <text evidence="2">The sequence shown here is derived from an EMBL/GenBank/DDBJ whole genome shotgun (WGS) entry which is preliminary data.</text>
</comment>
<dbReference type="AlphaFoldDB" id="A0A9P4QMK4"/>
<gene>
    <name evidence="2" type="ORF">EJ04DRAFT_131248</name>
</gene>
<evidence type="ECO:0000256" key="1">
    <source>
        <dbReference type="SAM" id="SignalP"/>
    </source>
</evidence>
<accession>A0A9P4QMK4</accession>
<dbReference type="EMBL" id="ML996316">
    <property type="protein sequence ID" value="KAF2727714.1"/>
    <property type="molecule type" value="Genomic_DNA"/>
</dbReference>
<feature type="chain" id="PRO_5040183915" description="Secreted protein" evidence="1">
    <location>
        <begin position="17"/>
        <end position="141"/>
    </location>
</feature>
<evidence type="ECO:0000313" key="3">
    <source>
        <dbReference type="Proteomes" id="UP000799444"/>
    </source>
</evidence>
<evidence type="ECO:0000313" key="2">
    <source>
        <dbReference type="EMBL" id="KAF2727714.1"/>
    </source>
</evidence>
<reference evidence="2" key="1">
    <citation type="journal article" date="2020" name="Stud. Mycol.">
        <title>101 Dothideomycetes genomes: a test case for predicting lifestyles and emergence of pathogens.</title>
        <authorList>
            <person name="Haridas S."/>
            <person name="Albert R."/>
            <person name="Binder M."/>
            <person name="Bloem J."/>
            <person name="Labutti K."/>
            <person name="Salamov A."/>
            <person name="Andreopoulos B."/>
            <person name="Baker S."/>
            <person name="Barry K."/>
            <person name="Bills G."/>
            <person name="Bluhm B."/>
            <person name="Cannon C."/>
            <person name="Castanera R."/>
            <person name="Culley D."/>
            <person name="Daum C."/>
            <person name="Ezra D."/>
            <person name="Gonzalez J."/>
            <person name="Henrissat B."/>
            <person name="Kuo A."/>
            <person name="Liang C."/>
            <person name="Lipzen A."/>
            <person name="Lutzoni F."/>
            <person name="Magnuson J."/>
            <person name="Mondo S."/>
            <person name="Nolan M."/>
            <person name="Ohm R."/>
            <person name="Pangilinan J."/>
            <person name="Park H.-J."/>
            <person name="Ramirez L."/>
            <person name="Alfaro M."/>
            <person name="Sun H."/>
            <person name="Tritt A."/>
            <person name="Yoshinaga Y."/>
            <person name="Zwiers L.-H."/>
            <person name="Turgeon B."/>
            <person name="Goodwin S."/>
            <person name="Spatafora J."/>
            <person name="Crous P."/>
            <person name="Grigoriev I."/>
        </authorList>
    </citation>
    <scope>NUCLEOTIDE SEQUENCE</scope>
    <source>
        <strain evidence="2">CBS 125425</strain>
    </source>
</reference>
<keyword evidence="1" id="KW-0732">Signal</keyword>
<name>A0A9P4QMK4_9PLEO</name>
<protein>
    <recommendedName>
        <fullName evidence="4">Secreted protein</fullName>
    </recommendedName>
</protein>
<keyword evidence="3" id="KW-1185">Reference proteome</keyword>
<evidence type="ECO:0008006" key="4">
    <source>
        <dbReference type="Google" id="ProtNLM"/>
    </source>
</evidence>